<name>A0ABQ5R0L4_9ACTN</name>
<keyword evidence="2" id="KW-1185">Reference proteome</keyword>
<reference evidence="1" key="1">
    <citation type="submission" date="2022-12" db="EMBL/GenBank/DDBJ databases">
        <title>New Phytohabitans aurantiacus sp. RD004123 nov., an actinomycete isolated from soil.</title>
        <authorList>
            <person name="Triningsih D.W."/>
            <person name="Harunari E."/>
            <person name="Igarashi Y."/>
        </authorList>
    </citation>
    <scope>NUCLEOTIDE SEQUENCE</scope>
    <source>
        <strain evidence="1">RD004123</strain>
    </source>
</reference>
<comment type="caution">
    <text evidence="1">The sequence shown here is derived from an EMBL/GenBank/DDBJ whole genome shotgun (WGS) entry which is preliminary data.</text>
</comment>
<organism evidence="1 2">
    <name type="scientific">Phytohabitans aurantiacus</name>
    <dbReference type="NCBI Taxonomy" id="3016789"/>
    <lineage>
        <taxon>Bacteria</taxon>
        <taxon>Bacillati</taxon>
        <taxon>Actinomycetota</taxon>
        <taxon>Actinomycetes</taxon>
        <taxon>Micromonosporales</taxon>
        <taxon>Micromonosporaceae</taxon>
    </lineage>
</organism>
<dbReference type="EMBL" id="BSDI01000023">
    <property type="protein sequence ID" value="GLH99396.1"/>
    <property type="molecule type" value="Genomic_DNA"/>
</dbReference>
<accession>A0ABQ5R0L4</accession>
<dbReference type="Proteomes" id="UP001144280">
    <property type="component" value="Unassembled WGS sequence"/>
</dbReference>
<evidence type="ECO:0000313" key="1">
    <source>
        <dbReference type="EMBL" id="GLH99396.1"/>
    </source>
</evidence>
<proteinExistence type="predicted"/>
<sequence length="186" mass="20108">MTQCRCFGVRLDAANGYAKTRTETTLTPPRDPCGNLPHVANSGDQHHGGIPMRYLTRAAALAFALTAGAVAVTAAPAQANHVCNLEVVSLTSWELNDNDGNDEIKIGLGDDIYGPWDMPDNWLRNASLGQPDEDFVGSIDVTLYEQDLTRQTIDTDTVTCNILGNLTLSLDGRGAIYDMVVNVTER</sequence>
<protein>
    <recommendedName>
        <fullName evidence="3">Ig-like domain-containing protein</fullName>
    </recommendedName>
</protein>
<evidence type="ECO:0008006" key="3">
    <source>
        <dbReference type="Google" id="ProtNLM"/>
    </source>
</evidence>
<gene>
    <name evidence="1" type="ORF">Pa4123_46720</name>
</gene>
<evidence type="ECO:0000313" key="2">
    <source>
        <dbReference type="Proteomes" id="UP001144280"/>
    </source>
</evidence>